<gene>
    <name evidence="3" type="ORF">ACFPU1_11855</name>
</gene>
<evidence type="ECO:0000313" key="4">
    <source>
        <dbReference type="Proteomes" id="UP001596142"/>
    </source>
</evidence>
<dbReference type="PIRSF" id="PIRSF034852">
    <property type="entry name" value="UCP034852"/>
    <property type="match status" value="1"/>
</dbReference>
<dbReference type="SUPFAM" id="SSF89360">
    <property type="entry name" value="HesB-like domain"/>
    <property type="match status" value="1"/>
</dbReference>
<dbReference type="InterPro" id="IPR000361">
    <property type="entry name" value="ATAP_core_dom"/>
</dbReference>
<reference evidence="4" key="1">
    <citation type="journal article" date="2019" name="Int. J. Syst. Evol. Microbiol.">
        <title>The Global Catalogue of Microorganisms (GCM) 10K type strain sequencing project: providing services to taxonomists for standard genome sequencing and annotation.</title>
        <authorList>
            <consortium name="The Broad Institute Genomics Platform"/>
            <consortium name="The Broad Institute Genome Sequencing Center for Infectious Disease"/>
            <person name="Wu L."/>
            <person name="Ma J."/>
        </authorList>
    </citation>
    <scope>NUCLEOTIDE SEQUENCE [LARGE SCALE GENOMIC DNA]</scope>
    <source>
        <strain evidence="4">CECT 7184</strain>
    </source>
</reference>
<dbReference type="InterPro" id="IPR035903">
    <property type="entry name" value="HesB-like_dom_sf"/>
</dbReference>
<organism evidence="3 4">
    <name type="scientific">Thalassorhabdus alkalitolerans</name>
    <dbReference type="NCBI Taxonomy" id="2282697"/>
    <lineage>
        <taxon>Bacteria</taxon>
        <taxon>Bacillati</taxon>
        <taxon>Bacillota</taxon>
        <taxon>Bacilli</taxon>
        <taxon>Bacillales</taxon>
        <taxon>Bacillaceae</taxon>
        <taxon>Thalassorhabdus</taxon>
    </lineage>
</organism>
<evidence type="ECO:0000256" key="1">
    <source>
        <dbReference type="ARBA" id="ARBA00006718"/>
    </source>
</evidence>
<dbReference type="EMBL" id="JBHSOZ010000005">
    <property type="protein sequence ID" value="MFC5713480.1"/>
    <property type="molecule type" value="Genomic_DNA"/>
</dbReference>
<sequence length="98" mass="11558">MEITISQPALKWFEEEMELKQGDSIRFFVRYGGHAHIHTGFSLGVGKEAPFEPAASLEKNHYLFYVEEKDMWFFKDHNLQVKYSRKAGEIEFEFPPRS</sequence>
<dbReference type="InterPro" id="IPR008326">
    <property type="entry name" value="PdhI-like"/>
</dbReference>
<evidence type="ECO:0000259" key="2">
    <source>
        <dbReference type="Pfam" id="PF01521"/>
    </source>
</evidence>
<accession>A0ABW0YQ37</accession>
<comment type="caution">
    <text evidence="3">The sequence shown here is derived from an EMBL/GenBank/DDBJ whole genome shotgun (WGS) entry which is preliminary data.</text>
</comment>
<dbReference type="RefSeq" id="WP_054635515.1">
    <property type="nucleotide sequence ID" value="NZ_JBHSOZ010000005.1"/>
</dbReference>
<name>A0ABW0YQ37_9BACI</name>
<proteinExistence type="inferred from homology"/>
<keyword evidence="4" id="KW-1185">Reference proteome</keyword>
<protein>
    <submittedName>
        <fullName evidence="3">HesB/YadR/YfhF family protein</fullName>
    </submittedName>
</protein>
<comment type="similarity">
    <text evidence="1">Belongs to the HesB/IscA family.</text>
</comment>
<dbReference type="Proteomes" id="UP001596142">
    <property type="component" value="Unassembled WGS sequence"/>
</dbReference>
<evidence type="ECO:0000313" key="3">
    <source>
        <dbReference type="EMBL" id="MFC5713480.1"/>
    </source>
</evidence>
<dbReference type="Pfam" id="PF01521">
    <property type="entry name" value="Fe-S_biosyn"/>
    <property type="match status" value="1"/>
</dbReference>
<feature type="domain" description="Core" evidence="2">
    <location>
        <begin position="1"/>
        <end position="95"/>
    </location>
</feature>